<feature type="domain" description="GAF" evidence="2">
    <location>
        <begin position="49"/>
        <end position="192"/>
    </location>
</feature>
<evidence type="ECO:0000313" key="4">
    <source>
        <dbReference type="EMBL" id="NYF92138.1"/>
    </source>
</evidence>
<dbReference type="PANTHER" id="PTHR43156:SF2">
    <property type="entry name" value="STAGE II SPORULATION PROTEIN E"/>
    <property type="match status" value="1"/>
</dbReference>
<feature type="domain" description="PPM-type phosphatase" evidence="3">
    <location>
        <begin position="220"/>
        <end position="429"/>
    </location>
</feature>
<accession>A0A852VH35</accession>
<dbReference type="AlphaFoldDB" id="A0A852VH35"/>
<dbReference type="InterPro" id="IPR052016">
    <property type="entry name" value="Bact_Sigma-Reg"/>
</dbReference>
<evidence type="ECO:0000256" key="1">
    <source>
        <dbReference type="ARBA" id="ARBA00022801"/>
    </source>
</evidence>
<organism evidence="4 5">
    <name type="scientific">Tunturiibacter lichenicola</name>
    <dbReference type="NCBI Taxonomy" id="2051959"/>
    <lineage>
        <taxon>Bacteria</taxon>
        <taxon>Pseudomonadati</taxon>
        <taxon>Acidobacteriota</taxon>
        <taxon>Terriglobia</taxon>
        <taxon>Terriglobales</taxon>
        <taxon>Acidobacteriaceae</taxon>
        <taxon>Tunturiibacter</taxon>
    </lineage>
</organism>
<dbReference type="Pfam" id="PF13185">
    <property type="entry name" value="GAF_2"/>
    <property type="match status" value="1"/>
</dbReference>
<reference evidence="4 5" key="1">
    <citation type="submission" date="2020-07" db="EMBL/GenBank/DDBJ databases">
        <title>Genomic Encyclopedia of Type Strains, Phase IV (KMG-V): Genome sequencing to study the core and pangenomes of soil and plant-associated prokaryotes.</title>
        <authorList>
            <person name="Whitman W."/>
        </authorList>
    </citation>
    <scope>NUCLEOTIDE SEQUENCE [LARGE SCALE GENOMIC DNA]</scope>
    <source>
        <strain evidence="4 5">M8UP22</strain>
    </source>
</reference>
<protein>
    <submittedName>
        <fullName evidence="4">Sigma-B regulation protein RsbU (Phosphoserine phosphatase)</fullName>
        <ecNumber evidence="4">3.1.3.3</ecNumber>
    </submittedName>
</protein>
<dbReference type="SUPFAM" id="SSF55781">
    <property type="entry name" value="GAF domain-like"/>
    <property type="match status" value="1"/>
</dbReference>
<dbReference type="Pfam" id="PF07228">
    <property type="entry name" value="SpoIIE"/>
    <property type="match status" value="1"/>
</dbReference>
<gene>
    <name evidence="4" type="ORF">HDF08_004257</name>
</gene>
<keyword evidence="1 4" id="KW-0378">Hydrolase</keyword>
<sequence length="430" mass="46820">MATQLSPLNALTAFDALEVLPHNIHSSCEFIQALMKLQRAAQLITSTLDLDVLFDRVVNDIADAIGCVEVSVWLREAGGDELVLHGVRGCSTYRKGDRFRIGERGMVGHVAATGVTRYAGDVTIDPYYVACELDVRSEATVPLLLHGEVIGVLCVDHKRLNAFSDDHIAVMEALAGHIAVAIENARLFRNERHEREQMQREADDARAVQQSLFVKAVPLVCGFAFETAWNPAGAVAGDWFDLIDLGDDRCGIVLADVSGKGMPAALLMSATRAILRSLVKLDPSPGKTLMQLNQILMEDFPMGKFVTMIYGVLDARSREITIASAGHLRPLLINGSSSFLDIDTGMPLGLGATTYPEYKVTLKPGTQLLFYTDGITEATNHNEEEYGAARLADHFLQPSACVEGLIEEVSRFSHGSTHTDDATAVLIRSR</sequence>
<dbReference type="Proteomes" id="UP000564385">
    <property type="component" value="Unassembled WGS sequence"/>
</dbReference>
<dbReference type="Gene3D" id="3.60.40.10">
    <property type="entry name" value="PPM-type phosphatase domain"/>
    <property type="match status" value="1"/>
</dbReference>
<dbReference type="InterPro" id="IPR001932">
    <property type="entry name" value="PPM-type_phosphatase-like_dom"/>
</dbReference>
<dbReference type="Gene3D" id="3.30.450.40">
    <property type="match status" value="1"/>
</dbReference>
<dbReference type="SUPFAM" id="SSF81606">
    <property type="entry name" value="PP2C-like"/>
    <property type="match status" value="1"/>
</dbReference>
<evidence type="ECO:0000259" key="2">
    <source>
        <dbReference type="SMART" id="SM00065"/>
    </source>
</evidence>
<dbReference type="PANTHER" id="PTHR43156">
    <property type="entry name" value="STAGE II SPORULATION PROTEIN E-RELATED"/>
    <property type="match status" value="1"/>
</dbReference>
<evidence type="ECO:0000313" key="5">
    <source>
        <dbReference type="Proteomes" id="UP000564385"/>
    </source>
</evidence>
<dbReference type="EMBL" id="JACCCU010000003">
    <property type="protein sequence ID" value="NYF92138.1"/>
    <property type="molecule type" value="Genomic_DNA"/>
</dbReference>
<evidence type="ECO:0000259" key="3">
    <source>
        <dbReference type="SMART" id="SM00331"/>
    </source>
</evidence>
<name>A0A852VH35_9BACT</name>
<dbReference type="SMART" id="SM00331">
    <property type="entry name" value="PP2C_SIG"/>
    <property type="match status" value="1"/>
</dbReference>
<dbReference type="EC" id="3.1.3.3" evidence="4"/>
<dbReference type="GO" id="GO:0016791">
    <property type="term" value="F:phosphatase activity"/>
    <property type="evidence" value="ECO:0007669"/>
    <property type="project" value="TreeGrafter"/>
</dbReference>
<comment type="caution">
    <text evidence="4">The sequence shown here is derived from an EMBL/GenBank/DDBJ whole genome shotgun (WGS) entry which is preliminary data.</text>
</comment>
<dbReference type="InterPro" id="IPR036457">
    <property type="entry name" value="PPM-type-like_dom_sf"/>
</dbReference>
<dbReference type="InterPro" id="IPR003018">
    <property type="entry name" value="GAF"/>
</dbReference>
<dbReference type="SMART" id="SM00065">
    <property type="entry name" value="GAF"/>
    <property type="match status" value="1"/>
</dbReference>
<proteinExistence type="predicted"/>
<dbReference type="InterPro" id="IPR029016">
    <property type="entry name" value="GAF-like_dom_sf"/>
</dbReference>